<evidence type="ECO:0000256" key="1">
    <source>
        <dbReference type="ARBA" id="ARBA00038211"/>
    </source>
</evidence>
<accession>A0AAD2GYS9</accession>
<dbReference type="GO" id="GO:0004103">
    <property type="term" value="F:choline kinase activity"/>
    <property type="evidence" value="ECO:0007669"/>
    <property type="project" value="TreeGrafter"/>
</dbReference>
<comment type="similarity">
    <text evidence="1">Belongs to the choline/ethanolamine kinase family.</text>
</comment>
<dbReference type="EMBL" id="CAVNYO010000073">
    <property type="protein sequence ID" value="CAK5264874.1"/>
    <property type="molecule type" value="Genomic_DNA"/>
</dbReference>
<dbReference type="GO" id="GO:0004305">
    <property type="term" value="F:ethanolamine kinase activity"/>
    <property type="evidence" value="ECO:0007669"/>
    <property type="project" value="TreeGrafter"/>
</dbReference>
<dbReference type="GO" id="GO:0005737">
    <property type="term" value="C:cytoplasm"/>
    <property type="evidence" value="ECO:0007669"/>
    <property type="project" value="TreeGrafter"/>
</dbReference>
<dbReference type="AlphaFoldDB" id="A0AAD2GYS9"/>
<dbReference type="PANTHER" id="PTHR22603:SF93">
    <property type="entry name" value="RE24176P"/>
    <property type="match status" value="1"/>
</dbReference>
<keyword evidence="3" id="KW-1185">Reference proteome</keyword>
<dbReference type="InterPro" id="IPR011009">
    <property type="entry name" value="Kinase-like_dom_sf"/>
</dbReference>
<evidence type="ECO:0000313" key="3">
    <source>
        <dbReference type="Proteomes" id="UP001295794"/>
    </source>
</evidence>
<dbReference type="PANTHER" id="PTHR22603">
    <property type="entry name" value="CHOLINE/ETHANOALAMINE KINASE"/>
    <property type="match status" value="1"/>
</dbReference>
<comment type="caution">
    <text evidence="2">The sequence shown here is derived from an EMBL/GenBank/DDBJ whole genome shotgun (WGS) entry which is preliminary data.</text>
</comment>
<proteinExistence type="inferred from homology"/>
<reference evidence="2" key="1">
    <citation type="submission" date="2023-11" db="EMBL/GenBank/DDBJ databases">
        <authorList>
            <person name="De Vega J J."/>
            <person name="De Vega J J."/>
        </authorList>
    </citation>
    <scope>NUCLEOTIDE SEQUENCE</scope>
</reference>
<dbReference type="SUPFAM" id="SSF56112">
    <property type="entry name" value="Protein kinase-like (PK-like)"/>
    <property type="match status" value="1"/>
</dbReference>
<sequence length="428" mass="48439">MSLMNSPVISLTQQRSTTSLHTVAGMLTSALSASSSSILLAEGDEEVVKAEGLRHTEIRLDARHYKQPTFATKVLNCLRSLKVPTWTAADISADDVSIFKVSGSLTNAVFFVSSTRAGCRTVLLRIYGASSGSLISRPRELHTLHMLSSRYRFGPRVYGTFSNGRVEEYFESTTLTAADLRDPKISRWIGARMADLHSVDIEAIEGKGWEIAVKANIRSWIAPADDVLALAEFPAALRSELDFPRFKTEWDLYMSRLSSLENLPKGSRRVFAHNDTQYGNLLLLTEEKKIPDHRQLIVVDFEYAAPNPAAYDLANHWNEWMFNYHSDTPHLPDLSRYPVESERYNLYRAYLEHSAEELSECEISERLPCLDEQVQLWNAASHAWWAVWGIVQAREDVEGQIVEPEFEYLKYAQARMTAFRVALKTLGL</sequence>
<evidence type="ECO:0008006" key="4">
    <source>
        <dbReference type="Google" id="ProtNLM"/>
    </source>
</evidence>
<name>A0AAD2GYS9_9AGAR</name>
<dbReference type="CDD" id="cd05157">
    <property type="entry name" value="ETNK_euk"/>
    <property type="match status" value="1"/>
</dbReference>
<protein>
    <recommendedName>
        <fullName evidence="4">Choline kinase</fullName>
    </recommendedName>
</protein>
<dbReference type="GO" id="GO:0006646">
    <property type="term" value="P:phosphatidylethanolamine biosynthetic process"/>
    <property type="evidence" value="ECO:0007669"/>
    <property type="project" value="TreeGrafter"/>
</dbReference>
<organism evidence="2 3">
    <name type="scientific">Mycena citricolor</name>
    <dbReference type="NCBI Taxonomy" id="2018698"/>
    <lineage>
        <taxon>Eukaryota</taxon>
        <taxon>Fungi</taxon>
        <taxon>Dikarya</taxon>
        <taxon>Basidiomycota</taxon>
        <taxon>Agaricomycotina</taxon>
        <taxon>Agaricomycetes</taxon>
        <taxon>Agaricomycetidae</taxon>
        <taxon>Agaricales</taxon>
        <taxon>Marasmiineae</taxon>
        <taxon>Mycenaceae</taxon>
        <taxon>Mycena</taxon>
    </lineage>
</organism>
<evidence type="ECO:0000313" key="2">
    <source>
        <dbReference type="EMBL" id="CAK5264874.1"/>
    </source>
</evidence>
<gene>
    <name evidence="2" type="ORF">MYCIT1_LOCUS5411</name>
</gene>
<dbReference type="Gene3D" id="3.90.1200.10">
    <property type="match status" value="1"/>
</dbReference>
<dbReference type="Pfam" id="PF01633">
    <property type="entry name" value="Choline_kinase"/>
    <property type="match status" value="1"/>
</dbReference>
<dbReference type="Gene3D" id="3.30.200.20">
    <property type="entry name" value="Phosphorylase Kinase, domain 1"/>
    <property type="match status" value="1"/>
</dbReference>
<dbReference type="Proteomes" id="UP001295794">
    <property type="component" value="Unassembled WGS sequence"/>
</dbReference>